<feature type="non-terminal residue" evidence="1">
    <location>
        <position position="1"/>
    </location>
</feature>
<organism evidence="1 2">
    <name type="scientific">Kouleothrix aurantiaca</name>
    <dbReference type="NCBI Taxonomy" id="186479"/>
    <lineage>
        <taxon>Bacteria</taxon>
        <taxon>Bacillati</taxon>
        <taxon>Chloroflexota</taxon>
        <taxon>Chloroflexia</taxon>
        <taxon>Chloroflexales</taxon>
        <taxon>Roseiflexineae</taxon>
        <taxon>Roseiflexaceae</taxon>
        <taxon>Kouleothrix</taxon>
    </lineage>
</organism>
<accession>A0A0P9FJG5</accession>
<dbReference type="Proteomes" id="UP000050509">
    <property type="component" value="Unassembled WGS sequence"/>
</dbReference>
<evidence type="ECO:0008006" key="3">
    <source>
        <dbReference type="Google" id="ProtNLM"/>
    </source>
</evidence>
<name>A0A0P9FJG5_9CHLR</name>
<dbReference type="EMBL" id="LJCR01000296">
    <property type="protein sequence ID" value="KPV53274.1"/>
    <property type="molecule type" value="Genomic_DNA"/>
</dbReference>
<protein>
    <recommendedName>
        <fullName evidence="3">Methyltransferase</fullName>
    </recommendedName>
</protein>
<evidence type="ECO:0000313" key="2">
    <source>
        <dbReference type="Proteomes" id="UP000050509"/>
    </source>
</evidence>
<comment type="caution">
    <text evidence="1">The sequence shown here is derived from an EMBL/GenBank/DDBJ whole genome shotgun (WGS) entry which is preliminary data.</text>
</comment>
<reference evidence="1 2" key="1">
    <citation type="submission" date="2015-09" db="EMBL/GenBank/DDBJ databases">
        <title>Draft genome sequence of Kouleothrix aurantiaca JCM 19913.</title>
        <authorList>
            <person name="Hemp J."/>
        </authorList>
    </citation>
    <scope>NUCLEOTIDE SEQUENCE [LARGE SCALE GENOMIC DNA]</scope>
    <source>
        <strain evidence="1 2">COM-B</strain>
    </source>
</reference>
<proteinExistence type="predicted"/>
<evidence type="ECO:0000313" key="1">
    <source>
        <dbReference type="EMBL" id="KPV53274.1"/>
    </source>
</evidence>
<sequence>YTHAAYLARTGQPAERLSFEQIAGGALAGRSYDTIVCSFALHLAPLSRLPALAIQLSLLAETLLVLTPHKRPEIRAAWGWQLQGELLHERVRVRCYRSGAEP</sequence>
<dbReference type="AlphaFoldDB" id="A0A0P9FJG5"/>
<keyword evidence="2" id="KW-1185">Reference proteome</keyword>
<gene>
    <name evidence="1" type="ORF">SE17_10600</name>
</gene>